<evidence type="ECO:0000259" key="6">
    <source>
        <dbReference type="PROSITE" id="PS50850"/>
    </source>
</evidence>
<dbReference type="InterPro" id="IPR011701">
    <property type="entry name" value="MFS"/>
</dbReference>
<name>A0A101JMF0_9ACTN</name>
<feature type="transmembrane region" description="Helical" evidence="5">
    <location>
        <begin position="173"/>
        <end position="191"/>
    </location>
</feature>
<feature type="transmembrane region" description="Helical" evidence="5">
    <location>
        <begin position="212"/>
        <end position="239"/>
    </location>
</feature>
<dbReference type="AlphaFoldDB" id="A0A101JMF0"/>
<dbReference type="PROSITE" id="PS51257">
    <property type="entry name" value="PROKAR_LIPOPROTEIN"/>
    <property type="match status" value="1"/>
</dbReference>
<feature type="transmembrane region" description="Helical" evidence="5">
    <location>
        <begin position="21"/>
        <end position="44"/>
    </location>
</feature>
<dbReference type="GO" id="GO:0005886">
    <property type="term" value="C:plasma membrane"/>
    <property type="evidence" value="ECO:0007669"/>
    <property type="project" value="UniProtKB-SubCell"/>
</dbReference>
<proteinExistence type="predicted"/>
<reference evidence="7 8" key="1">
    <citation type="submission" date="2015-10" db="EMBL/GenBank/DDBJ databases">
        <authorList>
            <person name="Gilbert D.G."/>
        </authorList>
    </citation>
    <scope>NUCLEOTIDE SEQUENCE [LARGE SCALE GENOMIC DNA]</scope>
    <source>
        <strain evidence="7 8">NRRL B-16712</strain>
    </source>
</reference>
<feature type="transmembrane region" description="Helical" evidence="5">
    <location>
        <begin position="368"/>
        <end position="389"/>
    </location>
</feature>
<evidence type="ECO:0000256" key="5">
    <source>
        <dbReference type="SAM" id="Phobius"/>
    </source>
</evidence>
<dbReference type="EMBL" id="LLZH01000277">
    <property type="protein sequence ID" value="KUL29578.1"/>
    <property type="molecule type" value="Genomic_DNA"/>
</dbReference>
<sequence>MLRSSGESTEFVNAGRRRWAVLVIGMVAMTAGCAFQFGLAYLIPALMADGLTLAQAGLLAAAPTVGLLATLIAWGAAADRWGERWVLTIGLATAGVILLAGIAAGGPVALGVCFLLAGAAGAAVHASSGRLILGWFAAHERGLAMGLRQTAQPLGVAVAALVLPSLARPAALLFLGAFCLVAAALVAIVVRNPEAAPATAGTATGSPYRTPVLWRLHAASALLIVPQFTVATFALVFLVERHAWEPSAAGRVLAAGQIAGALARLGAGWWSDRVRSRTRPMRIVALGIALVMALLAAGATTSVAVAALLVAGVLSVSPNGLAFTAVAEYAGRAWAGRALGVQNTAQNAVAALTPPIMAAVIGTGGYRVAFAAAIVFPLLATVVIPGAPLSQGTS</sequence>
<dbReference type="Proteomes" id="UP000053244">
    <property type="component" value="Unassembled WGS sequence"/>
</dbReference>
<accession>A0A101JMF0</accession>
<dbReference type="Pfam" id="PF07690">
    <property type="entry name" value="MFS_1"/>
    <property type="match status" value="1"/>
</dbReference>
<dbReference type="InterPro" id="IPR036259">
    <property type="entry name" value="MFS_trans_sf"/>
</dbReference>
<feature type="domain" description="Major facilitator superfamily (MFS) profile" evidence="6">
    <location>
        <begin position="212"/>
        <end position="394"/>
    </location>
</feature>
<dbReference type="InterPro" id="IPR052952">
    <property type="entry name" value="MFS-Transporter"/>
</dbReference>
<keyword evidence="8" id="KW-1185">Reference proteome</keyword>
<evidence type="ECO:0000256" key="2">
    <source>
        <dbReference type="ARBA" id="ARBA00022692"/>
    </source>
</evidence>
<gene>
    <name evidence="7" type="ORF">ADL15_27035</name>
</gene>
<organism evidence="7 8">
    <name type="scientific">Actinoplanes awajinensis subsp. mycoplanecinus</name>
    <dbReference type="NCBI Taxonomy" id="135947"/>
    <lineage>
        <taxon>Bacteria</taxon>
        <taxon>Bacillati</taxon>
        <taxon>Actinomycetota</taxon>
        <taxon>Actinomycetes</taxon>
        <taxon>Micromonosporales</taxon>
        <taxon>Micromonosporaceae</taxon>
        <taxon>Actinoplanes</taxon>
    </lineage>
</organism>
<keyword evidence="2 5" id="KW-0812">Transmembrane</keyword>
<feature type="domain" description="Major facilitator superfamily (MFS) profile" evidence="6">
    <location>
        <begin position="1"/>
        <end position="194"/>
    </location>
</feature>
<evidence type="ECO:0000313" key="7">
    <source>
        <dbReference type="EMBL" id="KUL29578.1"/>
    </source>
</evidence>
<dbReference type="OrthoDB" id="8628659at2"/>
<protein>
    <submittedName>
        <fullName evidence="7">MFS transporter</fullName>
    </submittedName>
</protein>
<dbReference type="GO" id="GO:0022857">
    <property type="term" value="F:transmembrane transporter activity"/>
    <property type="evidence" value="ECO:0007669"/>
    <property type="project" value="InterPro"/>
</dbReference>
<dbReference type="PROSITE" id="PS50850">
    <property type="entry name" value="MFS"/>
    <property type="match status" value="2"/>
</dbReference>
<dbReference type="Gene3D" id="1.20.1250.20">
    <property type="entry name" value="MFS general substrate transporter like domains"/>
    <property type="match status" value="2"/>
</dbReference>
<dbReference type="PANTHER" id="PTHR23527:SF1">
    <property type="entry name" value="BLL3282 PROTEIN"/>
    <property type="match status" value="1"/>
</dbReference>
<comment type="subcellular location">
    <subcellularLocation>
        <location evidence="1">Cell membrane</location>
        <topology evidence="1">Multi-pass membrane protein</topology>
    </subcellularLocation>
</comment>
<keyword evidence="3 5" id="KW-1133">Transmembrane helix</keyword>
<feature type="transmembrane region" description="Helical" evidence="5">
    <location>
        <begin position="56"/>
        <end position="78"/>
    </location>
</feature>
<dbReference type="SUPFAM" id="SSF103473">
    <property type="entry name" value="MFS general substrate transporter"/>
    <property type="match status" value="1"/>
</dbReference>
<evidence type="ECO:0000313" key="8">
    <source>
        <dbReference type="Proteomes" id="UP000053244"/>
    </source>
</evidence>
<evidence type="ECO:0000256" key="4">
    <source>
        <dbReference type="ARBA" id="ARBA00023136"/>
    </source>
</evidence>
<evidence type="ECO:0000256" key="3">
    <source>
        <dbReference type="ARBA" id="ARBA00022989"/>
    </source>
</evidence>
<evidence type="ECO:0000256" key="1">
    <source>
        <dbReference type="ARBA" id="ARBA00004651"/>
    </source>
</evidence>
<dbReference type="PANTHER" id="PTHR23527">
    <property type="entry name" value="BLL3282 PROTEIN"/>
    <property type="match status" value="1"/>
</dbReference>
<feature type="transmembrane region" description="Helical" evidence="5">
    <location>
        <begin position="251"/>
        <end position="271"/>
    </location>
</feature>
<dbReference type="InterPro" id="IPR020846">
    <property type="entry name" value="MFS_dom"/>
</dbReference>
<feature type="transmembrane region" description="Helical" evidence="5">
    <location>
        <begin position="283"/>
        <end position="314"/>
    </location>
</feature>
<comment type="caution">
    <text evidence="7">The sequence shown here is derived from an EMBL/GenBank/DDBJ whole genome shotgun (WGS) entry which is preliminary data.</text>
</comment>
<keyword evidence="4 5" id="KW-0472">Membrane</keyword>